<dbReference type="Gene3D" id="3.40.50.1820">
    <property type="entry name" value="alpha/beta hydrolase"/>
    <property type="match status" value="1"/>
</dbReference>
<feature type="domain" description="AB hydrolase-1" evidence="3">
    <location>
        <begin position="98"/>
        <end position="176"/>
    </location>
</feature>
<dbReference type="InterPro" id="IPR029058">
    <property type="entry name" value="AB_hydrolase_fold"/>
</dbReference>
<dbReference type="STRING" id="1841610.A6X21_01635"/>
<evidence type="ECO:0000256" key="1">
    <source>
        <dbReference type="ARBA" id="ARBA00022801"/>
    </source>
</evidence>
<name>A0A1C3EU40_9PLAN</name>
<organism evidence="4 5">
    <name type="scientific">Planctopirus hydrillae</name>
    <dbReference type="NCBI Taxonomy" id="1841610"/>
    <lineage>
        <taxon>Bacteria</taxon>
        <taxon>Pseudomonadati</taxon>
        <taxon>Planctomycetota</taxon>
        <taxon>Planctomycetia</taxon>
        <taxon>Planctomycetales</taxon>
        <taxon>Planctomycetaceae</taxon>
        <taxon>Planctopirus</taxon>
    </lineage>
</organism>
<dbReference type="Pfam" id="PF00561">
    <property type="entry name" value="Abhydrolase_1"/>
    <property type="match status" value="1"/>
</dbReference>
<dbReference type="AlphaFoldDB" id="A0A1C3EU40"/>
<dbReference type="OrthoDB" id="9776685at2"/>
<dbReference type="PANTHER" id="PTHR22946">
    <property type="entry name" value="DIENELACTONE HYDROLASE DOMAIN-CONTAINING PROTEIN-RELATED"/>
    <property type="match status" value="1"/>
</dbReference>
<dbReference type="InterPro" id="IPR000073">
    <property type="entry name" value="AB_hydrolase_1"/>
</dbReference>
<gene>
    <name evidence="4" type="ORF">A6X21_01635</name>
</gene>
<sequence>MGLTITICLLIALLSIEIVIRIVYVRIVLSTFDIKPPFNVVRVLTDPTAERIDFKTTLGLTLRGAIHRPQDGLPRGVILFCTELDGTHWLARHYCDGLIQAGFAVISFDFRNQGESDSLTGYEPNQWMTRYEIDDTISALEWIESHAEFSNLPLGVMGVSRGSTAALWVAARYPHVLVACCDGAYSLSMLAFHFVSRWASIYMPQWAESLIPDWHYRSTVAIVQFLSARRRKVQYVHIESYLKRLKSCPTLFIAGEKDNYVPYYLSQELMRRIRSPLAKVWIVPRAKHNKARHSDPGRYDQILVQHFEQMLPQAAEARLSNDETIHPLKPHFTDALRSTETKRRAV</sequence>
<dbReference type="PANTHER" id="PTHR22946:SF9">
    <property type="entry name" value="POLYKETIDE TRANSFERASE AF380"/>
    <property type="match status" value="1"/>
</dbReference>
<reference evidence="4 5" key="1">
    <citation type="submission" date="2016-05" db="EMBL/GenBank/DDBJ databases">
        <title>Genomic and physiological characterization of Planctopirus sp. isolated from fresh water lake.</title>
        <authorList>
            <person name="Subhash Y."/>
            <person name="Ramana C."/>
        </authorList>
    </citation>
    <scope>NUCLEOTIDE SEQUENCE [LARGE SCALE GENOMIC DNA]</scope>
    <source>
        <strain evidence="4 5">JC280</strain>
    </source>
</reference>
<dbReference type="InterPro" id="IPR050261">
    <property type="entry name" value="FrsA_esterase"/>
</dbReference>
<dbReference type="Proteomes" id="UP000094828">
    <property type="component" value="Unassembled WGS sequence"/>
</dbReference>
<dbReference type="EMBL" id="LYDR01000001">
    <property type="protein sequence ID" value="ODA36800.1"/>
    <property type="molecule type" value="Genomic_DNA"/>
</dbReference>
<dbReference type="RefSeq" id="WP_068845081.1">
    <property type="nucleotide sequence ID" value="NZ_LYDR01000001.1"/>
</dbReference>
<dbReference type="GO" id="GO:0052689">
    <property type="term" value="F:carboxylic ester hydrolase activity"/>
    <property type="evidence" value="ECO:0007669"/>
    <property type="project" value="UniProtKB-ARBA"/>
</dbReference>
<proteinExistence type="inferred from homology"/>
<comment type="caution">
    <text evidence="4">The sequence shown here is derived from an EMBL/GenBank/DDBJ whole genome shotgun (WGS) entry which is preliminary data.</text>
</comment>
<evidence type="ECO:0000259" key="3">
    <source>
        <dbReference type="Pfam" id="PF00561"/>
    </source>
</evidence>
<dbReference type="SUPFAM" id="SSF53474">
    <property type="entry name" value="alpha/beta-Hydrolases"/>
    <property type="match status" value="1"/>
</dbReference>
<evidence type="ECO:0000313" key="4">
    <source>
        <dbReference type="EMBL" id="ODA36800.1"/>
    </source>
</evidence>
<keyword evidence="5" id="KW-1185">Reference proteome</keyword>
<evidence type="ECO:0000313" key="5">
    <source>
        <dbReference type="Proteomes" id="UP000094828"/>
    </source>
</evidence>
<accession>A0A1C3EU40</accession>
<protein>
    <recommendedName>
        <fullName evidence="3">AB hydrolase-1 domain-containing protein</fullName>
    </recommendedName>
</protein>
<keyword evidence="1" id="KW-0378">Hydrolase</keyword>
<evidence type="ECO:0000256" key="2">
    <source>
        <dbReference type="ARBA" id="ARBA00038115"/>
    </source>
</evidence>
<comment type="similarity">
    <text evidence="2">Belongs to the AB hydrolase superfamily. FUS2 hydrolase family.</text>
</comment>